<reference evidence="9 10" key="1">
    <citation type="submission" date="2016-10" db="EMBL/GenBank/DDBJ databases">
        <authorList>
            <person name="de Groot N.N."/>
        </authorList>
    </citation>
    <scope>NUCLEOTIDE SEQUENCE [LARGE SCALE GENOMIC DNA]</scope>
    <source>
        <strain evidence="9 10">DSM 28286</strain>
    </source>
</reference>
<dbReference type="AlphaFoldDB" id="A0A1I5S628"/>
<dbReference type="PANTHER" id="PTHR43731">
    <property type="entry name" value="RHOMBOID PROTEASE"/>
    <property type="match status" value="1"/>
</dbReference>
<keyword evidence="6 7" id="KW-0472">Membrane</keyword>
<dbReference type="InterPro" id="IPR050925">
    <property type="entry name" value="Rhomboid_protease_S54"/>
</dbReference>
<sequence>MSFGLNPKYTSNIELENVSGQNFLVVALEAAKKLNWNIAHVSETGFTAYGKFSARSSGEEIIVTVENDNAHIESRCIGNQMFDWNVNKKNVERFITSFNEILPAVTDEEVTRKWEELQPAFEANKEKIFQNAEAAQGSFFNLFIPEKGYFVTPLLIDINILIFILMVISGANILLPDNQALISWGANFRPLTLSGEWWRVITNCFLHIGILHLLLNMYALLYIGLLLEPRLGSLRFFTAYLLTGIAGSVNSLYWHELTISAGASGAIFGLYGVFLAMLTTNLIEKTARKALLASISVFVFYNLANGMKGGVDNAAHIGGLICGLLIGYAYYPGLKKTVSNVFQYTTLIVLAAFVLTTSFVVCFNIPNNIGRYDAGMKIFADNEKKALMLYSNANANTPVDTVKAMVTRGIHYWNENIKIINDLDKFQLPDALHERNKIILHYCNLRLKTYELTGKAISENTSDYDSMLRSYEDSLMTDFNKLKQ</sequence>
<dbReference type="GO" id="GO:0004252">
    <property type="term" value="F:serine-type endopeptidase activity"/>
    <property type="evidence" value="ECO:0007669"/>
    <property type="project" value="InterPro"/>
</dbReference>
<keyword evidence="3 7" id="KW-0812">Transmembrane</keyword>
<feature type="transmembrane region" description="Helical" evidence="7">
    <location>
        <begin position="154"/>
        <end position="175"/>
    </location>
</feature>
<feature type="transmembrane region" description="Helical" evidence="7">
    <location>
        <begin position="259"/>
        <end position="278"/>
    </location>
</feature>
<feature type="transmembrane region" description="Helical" evidence="7">
    <location>
        <begin position="234"/>
        <end position="253"/>
    </location>
</feature>
<keyword evidence="9" id="KW-0645">Protease</keyword>
<organism evidence="9 10">
    <name type="scientific">Parafilimonas terrae</name>
    <dbReference type="NCBI Taxonomy" id="1465490"/>
    <lineage>
        <taxon>Bacteria</taxon>
        <taxon>Pseudomonadati</taxon>
        <taxon>Bacteroidota</taxon>
        <taxon>Chitinophagia</taxon>
        <taxon>Chitinophagales</taxon>
        <taxon>Chitinophagaceae</taxon>
        <taxon>Parafilimonas</taxon>
    </lineage>
</organism>
<keyword evidence="5 7" id="KW-1133">Transmembrane helix</keyword>
<accession>A0A1I5S628</accession>
<evidence type="ECO:0000256" key="1">
    <source>
        <dbReference type="ARBA" id="ARBA00004141"/>
    </source>
</evidence>
<evidence type="ECO:0000259" key="8">
    <source>
        <dbReference type="Pfam" id="PF01694"/>
    </source>
</evidence>
<feature type="transmembrane region" description="Helical" evidence="7">
    <location>
        <begin position="290"/>
        <end position="307"/>
    </location>
</feature>
<evidence type="ECO:0000313" key="10">
    <source>
        <dbReference type="Proteomes" id="UP000199031"/>
    </source>
</evidence>
<evidence type="ECO:0000256" key="3">
    <source>
        <dbReference type="ARBA" id="ARBA00022692"/>
    </source>
</evidence>
<name>A0A1I5S628_9BACT</name>
<evidence type="ECO:0000313" key="9">
    <source>
        <dbReference type="EMBL" id="SFP66117.1"/>
    </source>
</evidence>
<proteinExistence type="inferred from homology"/>
<feature type="transmembrane region" description="Helical" evidence="7">
    <location>
        <begin position="205"/>
        <end position="227"/>
    </location>
</feature>
<keyword evidence="4" id="KW-0378">Hydrolase</keyword>
<dbReference type="STRING" id="1465490.SAMN05444277_101600"/>
<feature type="domain" description="Peptidase S54 rhomboid" evidence="8">
    <location>
        <begin position="195"/>
        <end position="331"/>
    </location>
</feature>
<dbReference type="Gene3D" id="1.20.1540.10">
    <property type="entry name" value="Rhomboid-like"/>
    <property type="match status" value="1"/>
</dbReference>
<protein>
    <submittedName>
        <fullName evidence="9">Rhomboid protease GluP</fullName>
    </submittedName>
</protein>
<gene>
    <name evidence="9" type="ORF">SAMN05444277_101600</name>
</gene>
<dbReference type="GO" id="GO:0016020">
    <property type="term" value="C:membrane"/>
    <property type="evidence" value="ECO:0007669"/>
    <property type="project" value="UniProtKB-SubCell"/>
</dbReference>
<dbReference type="Pfam" id="PF01694">
    <property type="entry name" value="Rhomboid"/>
    <property type="match status" value="1"/>
</dbReference>
<comment type="similarity">
    <text evidence="2">Belongs to the peptidase S54 family.</text>
</comment>
<evidence type="ECO:0000256" key="5">
    <source>
        <dbReference type="ARBA" id="ARBA00022989"/>
    </source>
</evidence>
<evidence type="ECO:0000256" key="4">
    <source>
        <dbReference type="ARBA" id="ARBA00022801"/>
    </source>
</evidence>
<feature type="transmembrane region" description="Helical" evidence="7">
    <location>
        <begin position="341"/>
        <end position="361"/>
    </location>
</feature>
<dbReference type="SUPFAM" id="SSF144091">
    <property type="entry name" value="Rhomboid-like"/>
    <property type="match status" value="1"/>
</dbReference>
<dbReference type="InterPro" id="IPR035952">
    <property type="entry name" value="Rhomboid-like_sf"/>
</dbReference>
<dbReference type="Proteomes" id="UP000199031">
    <property type="component" value="Unassembled WGS sequence"/>
</dbReference>
<comment type="subcellular location">
    <subcellularLocation>
        <location evidence="1">Membrane</location>
        <topology evidence="1">Multi-pass membrane protein</topology>
    </subcellularLocation>
</comment>
<evidence type="ECO:0000256" key="7">
    <source>
        <dbReference type="SAM" id="Phobius"/>
    </source>
</evidence>
<feature type="transmembrane region" description="Helical" evidence="7">
    <location>
        <begin position="313"/>
        <end position="334"/>
    </location>
</feature>
<dbReference type="InterPro" id="IPR022764">
    <property type="entry name" value="Peptidase_S54_rhomboid_dom"/>
</dbReference>
<dbReference type="GO" id="GO:0006508">
    <property type="term" value="P:proteolysis"/>
    <property type="evidence" value="ECO:0007669"/>
    <property type="project" value="UniProtKB-KW"/>
</dbReference>
<dbReference type="OrthoDB" id="9778341at2"/>
<evidence type="ECO:0000256" key="2">
    <source>
        <dbReference type="ARBA" id="ARBA00009045"/>
    </source>
</evidence>
<dbReference type="PANTHER" id="PTHR43731:SF14">
    <property type="entry name" value="PRESENILIN-ASSOCIATED RHOMBOID-LIKE PROTEIN, MITOCHONDRIAL"/>
    <property type="match status" value="1"/>
</dbReference>
<evidence type="ECO:0000256" key="6">
    <source>
        <dbReference type="ARBA" id="ARBA00023136"/>
    </source>
</evidence>
<dbReference type="EMBL" id="FOXQ01000001">
    <property type="protein sequence ID" value="SFP66117.1"/>
    <property type="molecule type" value="Genomic_DNA"/>
</dbReference>
<keyword evidence="10" id="KW-1185">Reference proteome</keyword>
<dbReference type="RefSeq" id="WP_090654321.1">
    <property type="nucleotide sequence ID" value="NZ_FOXQ01000001.1"/>
</dbReference>